<evidence type="ECO:0000256" key="2">
    <source>
        <dbReference type="ARBA" id="ARBA00024446"/>
    </source>
</evidence>
<feature type="domain" description="BMC" evidence="4">
    <location>
        <begin position="4"/>
        <end position="92"/>
    </location>
</feature>
<dbReference type="InterPro" id="IPR044872">
    <property type="entry name" value="CcmK/CsoS1_BMC"/>
</dbReference>
<keyword evidence="2" id="KW-1283">Bacterial microcompartment</keyword>
<dbReference type="PROSITE" id="PS51930">
    <property type="entry name" value="BMC_2"/>
    <property type="match status" value="1"/>
</dbReference>
<dbReference type="AlphaFoldDB" id="A0A6N7XHE6"/>
<sequence length="121" mass="12617">MNKALGLIEALGLTTAVTALDAASKAADVTLVGFEKIIGVGKSVGVNIQIAGEVAAVQAAVDAAVTAGNRVGVIFSSHVIPRPHDEVDALISKFAKNVKNKVNKKETKKVAKQENKEENKK</sequence>
<dbReference type="SMART" id="SM00877">
    <property type="entry name" value="BMC"/>
    <property type="match status" value="1"/>
</dbReference>
<dbReference type="InterPro" id="IPR000249">
    <property type="entry name" value="BMC_dom"/>
</dbReference>
<dbReference type="PANTHER" id="PTHR33941:SF11">
    <property type="entry name" value="BACTERIAL MICROCOMPARTMENT SHELL PROTEIN PDUJ"/>
    <property type="match status" value="1"/>
</dbReference>
<dbReference type="SUPFAM" id="SSF143414">
    <property type="entry name" value="CcmK-like"/>
    <property type="match status" value="1"/>
</dbReference>
<organism evidence="5 6">
    <name type="scientific">Tissierella pigra</name>
    <dbReference type="NCBI Taxonomy" id="2607614"/>
    <lineage>
        <taxon>Bacteria</taxon>
        <taxon>Bacillati</taxon>
        <taxon>Bacillota</taxon>
        <taxon>Tissierellia</taxon>
        <taxon>Tissierellales</taxon>
        <taxon>Tissierellaceae</taxon>
        <taxon>Tissierella</taxon>
    </lineage>
</organism>
<evidence type="ECO:0000256" key="3">
    <source>
        <dbReference type="PROSITE-ProRule" id="PRU01278"/>
    </source>
</evidence>
<accession>A0A6N7XHE6</accession>
<dbReference type="Pfam" id="PF00936">
    <property type="entry name" value="BMC"/>
    <property type="match status" value="1"/>
</dbReference>
<evidence type="ECO:0000313" key="5">
    <source>
        <dbReference type="EMBL" id="MSU01106.1"/>
    </source>
</evidence>
<dbReference type="Gene3D" id="3.30.70.1710">
    <property type="match status" value="1"/>
</dbReference>
<evidence type="ECO:0000259" key="4">
    <source>
        <dbReference type="PROSITE" id="PS51930"/>
    </source>
</evidence>
<evidence type="ECO:0000313" key="6">
    <source>
        <dbReference type="Proteomes" id="UP000469523"/>
    </source>
</evidence>
<reference evidence="5 6" key="1">
    <citation type="submission" date="2019-09" db="EMBL/GenBank/DDBJ databases">
        <title>In-depth cultivation of the pig gut microbiome towards novel bacterial diversity and tailored functional studies.</title>
        <authorList>
            <person name="Wylensek D."/>
            <person name="Hitch T.C.A."/>
            <person name="Clavel T."/>
        </authorList>
    </citation>
    <scope>NUCLEOTIDE SEQUENCE [LARGE SCALE GENOMIC DNA]</scope>
    <source>
        <strain evidence="5 6">WCA3-693-APC-4?</strain>
    </source>
</reference>
<evidence type="ECO:0000256" key="1">
    <source>
        <dbReference type="ARBA" id="ARBA00024322"/>
    </source>
</evidence>
<dbReference type="PANTHER" id="PTHR33941">
    <property type="entry name" value="PROPANEDIOL UTILIZATION PROTEIN PDUA"/>
    <property type="match status" value="1"/>
</dbReference>
<dbReference type="RefSeq" id="WP_154439523.1">
    <property type="nucleotide sequence ID" value="NZ_JAHLPJ010000001.1"/>
</dbReference>
<keyword evidence="6" id="KW-1185">Reference proteome</keyword>
<dbReference type="GO" id="GO:0031469">
    <property type="term" value="C:bacterial microcompartment"/>
    <property type="evidence" value="ECO:0007669"/>
    <property type="project" value="UniProtKB-SubCell"/>
</dbReference>
<proteinExistence type="inferred from homology"/>
<comment type="subcellular location">
    <subcellularLocation>
        <location evidence="1">Bacterial microcompartment</location>
    </subcellularLocation>
</comment>
<gene>
    <name evidence="5" type="ORF">FYJ83_06445</name>
</gene>
<dbReference type="InterPro" id="IPR050575">
    <property type="entry name" value="BMC_shell"/>
</dbReference>
<dbReference type="InterPro" id="IPR037233">
    <property type="entry name" value="CcmK-like_sf"/>
</dbReference>
<comment type="caution">
    <text evidence="5">The sequence shown here is derived from an EMBL/GenBank/DDBJ whole genome shotgun (WGS) entry which is preliminary data.</text>
</comment>
<protein>
    <submittedName>
        <fullName evidence="5">BMC domain-containing protein</fullName>
    </submittedName>
</protein>
<comment type="similarity">
    <text evidence="3">Belongs to the bacterial microcompartments protein family.</text>
</comment>
<dbReference type="Proteomes" id="UP000469523">
    <property type="component" value="Unassembled WGS sequence"/>
</dbReference>
<name>A0A6N7XHE6_9FIRM</name>
<dbReference type="CDD" id="cd07045">
    <property type="entry name" value="BMC_CcmK_like"/>
    <property type="match status" value="1"/>
</dbReference>
<dbReference type="EMBL" id="VUNQ01000010">
    <property type="protein sequence ID" value="MSU01106.1"/>
    <property type="molecule type" value="Genomic_DNA"/>
</dbReference>